<proteinExistence type="predicted"/>
<dbReference type="RefSeq" id="WP_090617008.1">
    <property type="nucleotide sequence ID" value="NZ_CP067124.1"/>
</dbReference>
<organism evidence="1 2">
    <name type="scientific">Paracoccus alcaliphilus</name>
    <dbReference type="NCBI Taxonomy" id="34002"/>
    <lineage>
        <taxon>Bacteria</taxon>
        <taxon>Pseudomonadati</taxon>
        <taxon>Pseudomonadota</taxon>
        <taxon>Alphaproteobacteria</taxon>
        <taxon>Rhodobacterales</taxon>
        <taxon>Paracoccaceae</taxon>
        <taxon>Paracoccus</taxon>
    </lineage>
</organism>
<dbReference type="Proteomes" id="UP000199054">
    <property type="component" value="Unassembled WGS sequence"/>
</dbReference>
<evidence type="ECO:0000313" key="2">
    <source>
        <dbReference type="Proteomes" id="UP000199054"/>
    </source>
</evidence>
<sequence>MPNKATVSGVMQDANLDPVQGGKIVATFVGSDIFDGGVRIVTQKVEATTDDHGEWSMDLIVNAEGENASTSWTIEGFNQYVTSVFKAEKLFIASATPVQLGALEKISAANLAAARNAVNARLIVVGSFAEYAALPASMKQPNDAILVTGV</sequence>
<dbReference type="OrthoDB" id="7777913at2"/>
<evidence type="ECO:0000313" key="1">
    <source>
        <dbReference type="EMBL" id="SEO22630.1"/>
    </source>
</evidence>
<name>A0A1H8MZB6_9RHOB</name>
<accession>A0A1H8MZB6</accession>
<dbReference type="AlphaFoldDB" id="A0A1H8MZB6"/>
<reference evidence="1 2" key="1">
    <citation type="submission" date="2016-10" db="EMBL/GenBank/DDBJ databases">
        <authorList>
            <person name="de Groot N.N."/>
        </authorList>
    </citation>
    <scope>NUCLEOTIDE SEQUENCE [LARGE SCALE GENOMIC DNA]</scope>
    <source>
        <strain evidence="1 2">DSM 8512</strain>
    </source>
</reference>
<keyword evidence="2" id="KW-1185">Reference proteome</keyword>
<dbReference type="EMBL" id="FODE01000048">
    <property type="protein sequence ID" value="SEO22630.1"/>
    <property type="molecule type" value="Genomic_DNA"/>
</dbReference>
<protein>
    <submittedName>
        <fullName evidence="1">Uncharacterized protein</fullName>
    </submittedName>
</protein>
<gene>
    <name evidence="1" type="ORF">SAMN04489859_104820</name>
</gene>
<dbReference type="STRING" id="34002.SAMN04489859_104820"/>